<evidence type="ECO:0000313" key="2">
    <source>
        <dbReference type="EMBL" id="AUD02209.1"/>
    </source>
</evidence>
<keyword evidence="3" id="KW-1185">Reference proteome</keyword>
<evidence type="ECO:0000313" key="3">
    <source>
        <dbReference type="Proteomes" id="UP000232883"/>
    </source>
</evidence>
<name>A0A2K8YX82_9BACT</name>
<sequence>MRLISVILMLLVTHRMSAQVNIYTVDLTNFYVAFDSIQTTTDTLKQQSYLQTYYFDKASTGLKKFIELDIDRNNEKLSAKTLLRHIAKNKDLYIRKRQWITSTIDSQKKIIEKKIKLYKTLYPEFVDGNIVFVIGREIIVGKSNGKDLLIGAEVMASENREWALPIVLHEYTHTQQWIFKNIDKIFSKQPLQLTQILANAIWEGNADFMAEKVYGRPLENFYPNHYNEFGYKHEKLIWERFKQELFSPLTDNKQWFYADKEFNGKKVRDIGYFMGNQICKAYYNKAKDKKKAIAEMINLQLDSDESAFKFLVNSGYATQDEIVELTKRFNESKRPN</sequence>
<dbReference type="AlphaFoldDB" id="A0A2K8YX82"/>
<protein>
    <recommendedName>
        <fullName evidence="4">DUF2268 domain-containing protein</fullName>
    </recommendedName>
</protein>
<organism evidence="2 3">
    <name type="scientific">Spirosoma pollinicola</name>
    <dbReference type="NCBI Taxonomy" id="2057025"/>
    <lineage>
        <taxon>Bacteria</taxon>
        <taxon>Pseudomonadati</taxon>
        <taxon>Bacteroidota</taxon>
        <taxon>Cytophagia</taxon>
        <taxon>Cytophagales</taxon>
        <taxon>Cytophagaceae</taxon>
        <taxon>Spirosoma</taxon>
    </lineage>
</organism>
<proteinExistence type="predicted"/>
<reference evidence="2 3" key="1">
    <citation type="submission" date="2017-11" db="EMBL/GenBank/DDBJ databases">
        <title>Taxonomic description and genome sequences of Spirosoma HA7 sp. nov., isolated from pollen microhabitat of Corylus avellana.</title>
        <authorList>
            <person name="Ambika Manirajan B."/>
            <person name="Suarez C."/>
            <person name="Ratering S."/>
            <person name="Geissler-Plaum R."/>
            <person name="Cardinale M."/>
            <person name="Sylvia S."/>
        </authorList>
    </citation>
    <scope>NUCLEOTIDE SEQUENCE [LARGE SCALE GENOMIC DNA]</scope>
    <source>
        <strain evidence="2 3">HA7</strain>
    </source>
</reference>
<evidence type="ECO:0000256" key="1">
    <source>
        <dbReference type="SAM" id="SignalP"/>
    </source>
</evidence>
<dbReference type="KEGG" id="spir:CWM47_10475"/>
<dbReference type="Proteomes" id="UP000232883">
    <property type="component" value="Chromosome"/>
</dbReference>
<accession>A0A2K8YX82</accession>
<gene>
    <name evidence="2" type="ORF">CWM47_10475</name>
</gene>
<dbReference type="EMBL" id="CP025096">
    <property type="protein sequence ID" value="AUD02209.1"/>
    <property type="molecule type" value="Genomic_DNA"/>
</dbReference>
<evidence type="ECO:0008006" key="4">
    <source>
        <dbReference type="Google" id="ProtNLM"/>
    </source>
</evidence>
<feature type="signal peptide" evidence="1">
    <location>
        <begin position="1"/>
        <end position="18"/>
    </location>
</feature>
<feature type="chain" id="PRO_5014668847" description="DUF2268 domain-containing protein" evidence="1">
    <location>
        <begin position="19"/>
        <end position="336"/>
    </location>
</feature>
<keyword evidence="1" id="KW-0732">Signal</keyword>